<dbReference type="GO" id="GO:0004553">
    <property type="term" value="F:hydrolase activity, hydrolyzing O-glycosyl compounds"/>
    <property type="evidence" value="ECO:0007669"/>
    <property type="project" value="UniProtKB-ARBA"/>
</dbReference>
<keyword evidence="1" id="KW-0732">Signal</keyword>
<dbReference type="SUPFAM" id="SSF49899">
    <property type="entry name" value="Concanavalin A-like lectins/glucanases"/>
    <property type="match status" value="1"/>
</dbReference>
<dbReference type="EMBL" id="CP042436">
    <property type="protein sequence ID" value="QEC63496.1"/>
    <property type="molecule type" value="Genomic_DNA"/>
</dbReference>
<dbReference type="GO" id="GO:0005975">
    <property type="term" value="P:carbohydrate metabolic process"/>
    <property type="evidence" value="ECO:0007669"/>
    <property type="project" value="UniProtKB-ARBA"/>
</dbReference>
<evidence type="ECO:0000313" key="2">
    <source>
        <dbReference type="EMBL" id="QEC63496.1"/>
    </source>
</evidence>
<proteinExistence type="predicted"/>
<dbReference type="InterPro" id="IPR013320">
    <property type="entry name" value="ConA-like_dom_sf"/>
</dbReference>
<keyword evidence="3" id="KW-1185">Reference proteome</keyword>
<dbReference type="OrthoDB" id="118532at2"/>
<name>A0A5B8UYK9_9SPHI</name>
<gene>
    <name evidence="2" type="ORF">FRZ54_13210</name>
</gene>
<sequence>MKALFTVLLLTLTGLVFAQQKKIHDYSVIKPAQWVIPNSGGVSYSMGNYLGSTALMIRKNFADYKFGAVAYPKGLNFTDGEIELDLASTTGTEYLGFAFRIKDAHHYETVYFRPASSGTINAIQYMPEKKAEFNWWDYEDAKHQAKATLPAKTWFHVKAVIKGRQLTVYVDHQDKPAMIYNSLDPGLKSGFVGFWFGNNLECAYKNLVVKTY</sequence>
<feature type="chain" id="PRO_5022685346" evidence="1">
    <location>
        <begin position="19"/>
        <end position="212"/>
    </location>
</feature>
<organism evidence="2 3">
    <name type="scientific">Mucilaginibacter ginsenosidivorans</name>
    <dbReference type="NCBI Taxonomy" id="398053"/>
    <lineage>
        <taxon>Bacteria</taxon>
        <taxon>Pseudomonadati</taxon>
        <taxon>Bacteroidota</taxon>
        <taxon>Sphingobacteriia</taxon>
        <taxon>Sphingobacteriales</taxon>
        <taxon>Sphingobacteriaceae</taxon>
        <taxon>Mucilaginibacter</taxon>
    </lineage>
</organism>
<evidence type="ECO:0000313" key="3">
    <source>
        <dbReference type="Proteomes" id="UP000321479"/>
    </source>
</evidence>
<dbReference type="Gene3D" id="2.60.120.560">
    <property type="entry name" value="Exo-inulinase, domain 1"/>
    <property type="match status" value="1"/>
</dbReference>
<accession>A0A5B8UYK9</accession>
<dbReference type="AlphaFoldDB" id="A0A5B8UYK9"/>
<dbReference type="Proteomes" id="UP000321479">
    <property type="component" value="Chromosome"/>
</dbReference>
<dbReference type="RefSeq" id="WP_147032072.1">
    <property type="nucleotide sequence ID" value="NZ_CP042436.1"/>
</dbReference>
<evidence type="ECO:0000256" key="1">
    <source>
        <dbReference type="SAM" id="SignalP"/>
    </source>
</evidence>
<protein>
    <submittedName>
        <fullName evidence="2">LamG domain-containing protein</fullName>
    </submittedName>
</protein>
<reference evidence="2 3" key="1">
    <citation type="journal article" date="2017" name="Curr. Microbiol.">
        <title>Mucilaginibacter ginsenosidivorans sp. nov., Isolated from Soil of Ginseng Field.</title>
        <authorList>
            <person name="Kim M.M."/>
            <person name="Siddiqi M.Z."/>
            <person name="Im W.T."/>
        </authorList>
    </citation>
    <scope>NUCLEOTIDE SEQUENCE [LARGE SCALE GENOMIC DNA]</scope>
    <source>
        <strain evidence="2 3">Gsoil 3017</strain>
    </source>
</reference>
<feature type="signal peptide" evidence="1">
    <location>
        <begin position="1"/>
        <end position="18"/>
    </location>
</feature>
<dbReference type="KEGG" id="mgin:FRZ54_13210"/>